<sequence length="244" mass="26504">MLKELEEGQVTDLKGHTVIQVAMGKAHTCVLNKSGEVWTFGVNNKAHVAVRRADSLLRRVSGMESVRSWSHSGGCGRMLACEAAYATGSLLTQAEAEAAPLAALTPHGKYASLTGTGSDVTGPHTKTRLYFLRIAVLVTLLLKPDTYQVEVDGLLPASRLHQQLVRQDAVIGAVPVAVVRDAAGLPVLVERLLETCKENHNKPERLAIDVWKRSHAPLSSLFLRHTLVKPSSKRKTTRKNNPAL</sequence>
<dbReference type="GO" id="GO:0061630">
    <property type="term" value="F:ubiquitin protein ligase activity"/>
    <property type="evidence" value="ECO:0007669"/>
    <property type="project" value="TreeGrafter"/>
</dbReference>
<dbReference type="GO" id="GO:0005634">
    <property type="term" value="C:nucleus"/>
    <property type="evidence" value="ECO:0007669"/>
    <property type="project" value="TreeGrafter"/>
</dbReference>
<evidence type="ECO:0000313" key="2">
    <source>
        <dbReference type="Proteomes" id="UP000314294"/>
    </source>
</evidence>
<accession>A0A4Z2HFA6</accession>
<name>A0A4Z2HFA6_9TELE</name>
<dbReference type="OrthoDB" id="6050183at2759"/>
<dbReference type="AlphaFoldDB" id="A0A4Z2HFA6"/>
<keyword evidence="2" id="KW-1185">Reference proteome</keyword>
<dbReference type="GO" id="GO:0008582">
    <property type="term" value="P:regulation of synaptic assembly at neuromuscular junction"/>
    <property type="evidence" value="ECO:0007669"/>
    <property type="project" value="TreeGrafter"/>
</dbReference>
<evidence type="ECO:0000313" key="1">
    <source>
        <dbReference type="EMBL" id="TNN64529.1"/>
    </source>
</evidence>
<dbReference type="InterPro" id="IPR009091">
    <property type="entry name" value="RCC1/BLIP-II"/>
</dbReference>
<reference evidence="1 2" key="1">
    <citation type="submission" date="2019-03" db="EMBL/GenBank/DDBJ databases">
        <title>First draft genome of Liparis tanakae, snailfish: a comprehensive survey of snailfish specific genes.</title>
        <authorList>
            <person name="Kim W."/>
            <person name="Song I."/>
            <person name="Jeong J.-H."/>
            <person name="Kim D."/>
            <person name="Kim S."/>
            <person name="Ryu S."/>
            <person name="Song J.Y."/>
            <person name="Lee S.K."/>
        </authorList>
    </citation>
    <scope>NUCLEOTIDE SEQUENCE [LARGE SCALE GENOMIC DNA]</scope>
    <source>
        <tissue evidence="1">Muscle</tissue>
    </source>
</reference>
<proteinExistence type="predicted"/>
<dbReference type="EMBL" id="SRLO01000251">
    <property type="protein sequence ID" value="TNN64529.1"/>
    <property type="molecule type" value="Genomic_DNA"/>
</dbReference>
<dbReference type="Gene3D" id="2.130.10.30">
    <property type="entry name" value="Regulator of chromosome condensation 1/beta-lactamase-inhibitor protein II"/>
    <property type="match status" value="1"/>
</dbReference>
<gene>
    <name evidence="1" type="primary">MYCBP2_4</name>
    <name evidence="1" type="ORF">EYF80_025277</name>
</gene>
<dbReference type="PANTHER" id="PTHR45943">
    <property type="entry name" value="E3 UBIQUITIN-PROTEIN LIGASE MYCBP2"/>
    <property type="match status" value="1"/>
</dbReference>
<dbReference type="PANTHER" id="PTHR45943:SF1">
    <property type="entry name" value="E3 UBIQUITIN-PROTEIN LIGASE MYCBP2"/>
    <property type="match status" value="1"/>
</dbReference>
<dbReference type="Pfam" id="PF13540">
    <property type="entry name" value="RCC1_2"/>
    <property type="match status" value="1"/>
</dbReference>
<dbReference type="SUPFAM" id="SSF50985">
    <property type="entry name" value="RCC1/BLIP-II"/>
    <property type="match status" value="1"/>
</dbReference>
<dbReference type="GO" id="GO:0005886">
    <property type="term" value="C:plasma membrane"/>
    <property type="evidence" value="ECO:0007669"/>
    <property type="project" value="TreeGrafter"/>
</dbReference>
<dbReference type="GO" id="GO:0007411">
    <property type="term" value="P:axon guidance"/>
    <property type="evidence" value="ECO:0007669"/>
    <property type="project" value="TreeGrafter"/>
</dbReference>
<comment type="caution">
    <text evidence="1">The sequence shown here is derived from an EMBL/GenBank/DDBJ whole genome shotgun (WGS) entry which is preliminary data.</text>
</comment>
<dbReference type="Proteomes" id="UP000314294">
    <property type="component" value="Unassembled WGS sequence"/>
</dbReference>
<protein>
    <submittedName>
        <fullName evidence="1">E3 ubiquitin-protein ligase MYCBP2</fullName>
    </submittedName>
</protein>
<organism evidence="1 2">
    <name type="scientific">Liparis tanakae</name>
    <name type="common">Tanaka's snailfish</name>
    <dbReference type="NCBI Taxonomy" id="230148"/>
    <lineage>
        <taxon>Eukaryota</taxon>
        <taxon>Metazoa</taxon>
        <taxon>Chordata</taxon>
        <taxon>Craniata</taxon>
        <taxon>Vertebrata</taxon>
        <taxon>Euteleostomi</taxon>
        <taxon>Actinopterygii</taxon>
        <taxon>Neopterygii</taxon>
        <taxon>Teleostei</taxon>
        <taxon>Neoteleostei</taxon>
        <taxon>Acanthomorphata</taxon>
        <taxon>Eupercaria</taxon>
        <taxon>Perciformes</taxon>
        <taxon>Cottioidei</taxon>
        <taxon>Cottales</taxon>
        <taxon>Liparidae</taxon>
        <taxon>Liparis</taxon>
    </lineage>
</organism>